<dbReference type="InterPro" id="IPR027417">
    <property type="entry name" value="P-loop_NTPase"/>
</dbReference>
<evidence type="ECO:0000313" key="3">
    <source>
        <dbReference type="Proteomes" id="UP000018877"/>
    </source>
</evidence>
<dbReference type="Pfam" id="PF07728">
    <property type="entry name" value="AAA_5"/>
    <property type="match status" value="1"/>
</dbReference>
<dbReference type="Pfam" id="PF01878">
    <property type="entry name" value="EVE"/>
    <property type="match status" value="1"/>
</dbReference>
<accession>A0AB94IQX0</accession>
<dbReference type="SUPFAM" id="SSF88697">
    <property type="entry name" value="PUA domain-like"/>
    <property type="match status" value="1"/>
</dbReference>
<dbReference type="EMBL" id="ALAN01000054">
    <property type="protein sequence ID" value="ETI69449.1"/>
    <property type="molecule type" value="Genomic_DNA"/>
</dbReference>
<dbReference type="InterPro" id="IPR002740">
    <property type="entry name" value="EVE_domain"/>
</dbReference>
<dbReference type="InterPro" id="IPR003593">
    <property type="entry name" value="AAA+_ATPase"/>
</dbReference>
<comment type="caution">
    <text evidence="2">The sequence shown here is derived from an EMBL/GenBank/DDBJ whole genome shotgun (WGS) entry which is preliminary data.</text>
</comment>
<sequence length="822" mass="96835">MGKWIFQGNPKQFDVNTYVQENEVVEWSIRQKQFVDEISKDDNIFIWRSDGGNKNTGGIIALCEAVSDPIKEEEDYKVKLKILERRLTVEKGMLLRHELKEIPDTMNLQIFKISQLTNYRLSDEEYNRIINLWNAPMEVKERLKLSNVEKYLHLFKEDAANWFKENDDYIHKSYHFFEQFKEKENLEKVEWEEIQELGEHINAFRMPLAKKRALGNMNASIEHYRNSFDYLIYGTAPIVERIDHFISDEKYKLFGFGTSVVSELIGNLFPEDYCFYNQRDKVAVENILGLVPKYARGDTYGERLLKFQNCLKENELVQKYVEIVGKQTSLPIYYEVDQFFSFLFETFGKKENLPEDTDSPQYWLLGAGKGSFMWEDFYQNEMIGIGWEEIGDVRQYTSQREVTAALKEAFQLDHNPTNDALANYQFANEMKIRDYVFIKKGTKKIIAYGKIISDYKYDPTRELYHSIRKVEWITTGEWDIVHEQDRLNTKTLTDITPFEDYVERLLEIIGKEPKTVDYPETDTPVEIILENRAPYQLEELLAELFINADDIEEILETLDYKKNLILQGPPGVGKTFVAKRLAYLHLGYKDDSKIEMIQFHQSYSYEDFIRGYKPNNQGNFSLKDGIFYSFCKKAINDQENSYYMIIDEINRGNLSKIFGELMMLIEADKRGKKFAVKLAYSEGEETFYIPKNLYIIGTMNTADRSLAMVDYALRRRFSFINIEPAFHTEQFKEFLINKGISQGFIDKIVTAISEVNNEIINDMINLGKGYEIGHSYFCPTIEQVDDEQKWYDRIIRLEIAPLLREYWFDQEEKVNGLLDRLK</sequence>
<dbReference type="CDD" id="cd00009">
    <property type="entry name" value="AAA"/>
    <property type="match status" value="1"/>
</dbReference>
<evidence type="ECO:0000313" key="2">
    <source>
        <dbReference type="EMBL" id="ETI69449.1"/>
    </source>
</evidence>
<dbReference type="InterPro" id="IPR011704">
    <property type="entry name" value="ATPase_dyneun-rel_AAA"/>
</dbReference>
<dbReference type="InterPro" id="IPR015947">
    <property type="entry name" value="PUA-like_sf"/>
</dbReference>
<evidence type="ECO:0000259" key="1">
    <source>
        <dbReference type="SMART" id="SM00382"/>
    </source>
</evidence>
<dbReference type="GO" id="GO:0005524">
    <property type="term" value="F:ATP binding"/>
    <property type="evidence" value="ECO:0007669"/>
    <property type="project" value="InterPro"/>
</dbReference>
<name>A0AB94IQX0_9BACI</name>
<dbReference type="PANTHER" id="PTHR37291:SF1">
    <property type="entry name" value="TYPE IV METHYL-DIRECTED RESTRICTION ENZYME ECOKMCRB SUBUNIT"/>
    <property type="match status" value="1"/>
</dbReference>
<dbReference type="SMART" id="SM00382">
    <property type="entry name" value="AAA"/>
    <property type="match status" value="1"/>
</dbReference>
<dbReference type="SUPFAM" id="SSF52540">
    <property type="entry name" value="P-loop containing nucleoside triphosphate hydrolases"/>
    <property type="match status" value="1"/>
</dbReference>
<dbReference type="GO" id="GO:0016887">
    <property type="term" value="F:ATP hydrolysis activity"/>
    <property type="evidence" value="ECO:0007669"/>
    <property type="project" value="InterPro"/>
</dbReference>
<reference evidence="2 3" key="1">
    <citation type="journal article" date="2014" name="Environ. Microbiol.">
        <title>The nitrate-ammonifying and nosZ-carrying bacterium Bacillus vireti is a potent source and sink for nitric and nitrous oxide under high nitrate conditions.</title>
        <authorList>
            <person name="Mania D."/>
            <person name="Heylen K."/>
            <person name="van Spanning R.J."/>
            <person name="Frostegard A."/>
        </authorList>
    </citation>
    <scope>NUCLEOTIDE SEQUENCE [LARGE SCALE GENOMIC DNA]</scope>
    <source>
        <strain evidence="2 3">LMG 21834</strain>
    </source>
</reference>
<organism evidence="2 3">
    <name type="scientific">Neobacillus vireti LMG 21834</name>
    <dbReference type="NCBI Taxonomy" id="1131730"/>
    <lineage>
        <taxon>Bacteria</taxon>
        <taxon>Bacillati</taxon>
        <taxon>Bacillota</taxon>
        <taxon>Bacilli</taxon>
        <taxon>Bacillales</taxon>
        <taxon>Bacillaceae</taxon>
        <taxon>Neobacillus</taxon>
    </lineage>
</organism>
<proteinExistence type="predicted"/>
<dbReference type="InterPro" id="IPR052934">
    <property type="entry name" value="Methyl-DNA_Rec/Restrict_Enz"/>
</dbReference>
<dbReference type="PANTHER" id="PTHR37291">
    <property type="entry name" value="5-METHYLCYTOSINE-SPECIFIC RESTRICTION ENZYME B"/>
    <property type="match status" value="1"/>
</dbReference>
<dbReference type="Proteomes" id="UP000018877">
    <property type="component" value="Unassembled WGS sequence"/>
</dbReference>
<gene>
    <name evidence="2" type="ORF">BAVI_07721</name>
</gene>
<dbReference type="Gene3D" id="3.10.590.10">
    <property type="entry name" value="ph1033 like domains"/>
    <property type="match status" value="1"/>
</dbReference>
<feature type="domain" description="AAA+ ATPase" evidence="1">
    <location>
        <begin position="560"/>
        <end position="723"/>
    </location>
</feature>
<dbReference type="RefSeq" id="WP_024027749.1">
    <property type="nucleotide sequence ID" value="NZ_ALAN01000054.1"/>
</dbReference>
<keyword evidence="3" id="KW-1185">Reference proteome</keyword>
<dbReference type="Gene3D" id="3.40.50.300">
    <property type="entry name" value="P-loop containing nucleotide triphosphate hydrolases"/>
    <property type="match status" value="1"/>
</dbReference>
<dbReference type="AlphaFoldDB" id="A0AB94IQX0"/>
<protein>
    <submittedName>
        <fullName evidence="2">ATPase</fullName>
    </submittedName>
</protein>